<dbReference type="InterPro" id="IPR052552">
    <property type="entry name" value="YeaO-like"/>
</dbReference>
<reference evidence="1 2" key="1">
    <citation type="submission" date="2024-09" db="EMBL/GenBank/DDBJ databases">
        <authorList>
            <person name="Sun Q."/>
            <person name="Mori K."/>
        </authorList>
    </citation>
    <scope>NUCLEOTIDE SEQUENCE [LARGE SCALE GENOMIC DNA]</scope>
    <source>
        <strain evidence="1 2">JCM 15389</strain>
    </source>
</reference>
<evidence type="ECO:0000313" key="1">
    <source>
        <dbReference type="EMBL" id="MFC0080630.1"/>
    </source>
</evidence>
<dbReference type="RefSeq" id="WP_377787041.1">
    <property type="nucleotide sequence ID" value="NZ_JBHLYQ010000002.1"/>
</dbReference>
<comment type="caution">
    <text evidence="1">The sequence shown here is derived from an EMBL/GenBank/DDBJ whole genome shotgun (WGS) entry which is preliminary data.</text>
</comment>
<dbReference type="EMBL" id="JBHLYQ010000002">
    <property type="protein sequence ID" value="MFC0080630.1"/>
    <property type="molecule type" value="Genomic_DNA"/>
</dbReference>
<evidence type="ECO:0000313" key="2">
    <source>
        <dbReference type="Proteomes" id="UP001589788"/>
    </source>
</evidence>
<dbReference type="Proteomes" id="UP001589788">
    <property type="component" value="Unassembled WGS sequence"/>
</dbReference>
<gene>
    <name evidence="1" type="ORF">ACFFRE_00470</name>
</gene>
<accession>A0ABV6BYW4</accession>
<organism evidence="1 2">
    <name type="scientific">Aciditerrimonas ferrireducens</name>
    <dbReference type="NCBI Taxonomy" id="667306"/>
    <lineage>
        <taxon>Bacteria</taxon>
        <taxon>Bacillati</taxon>
        <taxon>Actinomycetota</taxon>
        <taxon>Acidimicrobiia</taxon>
        <taxon>Acidimicrobiales</taxon>
        <taxon>Acidimicrobiaceae</taxon>
        <taxon>Aciditerrimonas</taxon>
    </lineage>
</organism>
<keyword evidence="2" id="KW-1185">Reference proteome</keyword>
<proteinExistence type="predicted"/>
<protein>
    <submittedName>
        <fullName evidence="1">DUF488 domain-containing protein</fullName>
    </submittedName>
</protein>
<dbReference type="PANTHER" id="PTHR36849">
    <property type="entry name" value="CYTOPLASMIC PROTEIN-RELATED"/>
    <property type="match status" value="1"/>
</dbReference>
<dbReference type="PANTHER" id="PTHR36849:SF1">
    <property type="entry name" value="CYTOPLASMIC PROTEIN"/>
    <property type="match status" value="1"/>
</dbReference>
<sequence>MAVVAARLHGDPGRQPGDHRVLVDRLWPRGVRRAALDLDEWAKDLAPSTELRRWYGHEPERFAAFADRYRAELATPEQVARCGALLARAAGRRLVLLTATRDLERSAASVLREVLEAWPPEGPPA</sequence>
<dbReference type="Pfam" id="PF22752">
    <property type="entry name" value="DUF488-N3i"/>
    <property type="match status" value="1"/>
</dbReference>
<name>A0ABV6BYW4_9ACTN</name>